<protein>
    <recommendedName>
        <fullName evidence="3">1-phosphatidylinositol phosphodiesterase</fullName>
        <ecNumber evidence="2">4.6.1.13</ecNumber>
    </recommendedName>
    <alternativeName>
        <fullName evidence="4">Phosphatidylinositol diacylglycerol-lyase</fullName>
    </alternativeName>
    <alternativeName>
        <fullName evidence="5">Phosphatidylinositol-specific phospholipase C</fullName>
    </alternativeName>
</protein>
<dbReference type="PANTHER" id="PTHR13593">
    <property type="match status" value="1"/>
</dbReference>
<accession>A0ABX8BS95</accession>
<evidence type="ECO:0000313" key="8">
    <source>
        <dbReference type="Proteomes" id="UP000676079"/>
    </source>
</evidence>
<dbReference type="CDD" id="cd08586">
    <property type="entry name" value="PI-PLCc_BcPLC_like"/>
    <property type="match status" value="1"/>
</dbReference>
<dbReference type="SMART" id="SM00148">
    <property type="entry name" value="PLCXc"/>
    <property type="match status" value="1"/>
</dbReference>
<dbReference type="InterPro" id="IPR051057">
    <property type="entry name" value="PI-PLC_domain"/>
</dbReference>
<keyword evidence="8" id="KW-1185">Reference proteome</keyword>
<evidence type="ECO:0000259" key="6">
    <source>
        <dbReference type="SMART" id="SM00148"/>
    </source>
</evidence>
<evidence type="ECO:0000313" key="7">
    <source>
        <dbReference type="EMBL" id="QUX25115.1"/>
    </source>
</evidence>
<organism evidence="7 8">
    <name type="scientific">Nocardiopsis changdeensis</name>
    <dbReference type="NCBI Taxonomy" id="2831969"/>
    <lineage>
        <taxon>Bacteria</taxon>
        <taxon>Bacillati</taxon>
        <taxon>Actinomycetota</taxon>
        <taxon>Actinomycetes</taxon>
        <taxon>Streptosporangiales</taxon>
        <taxon>Nocardiopsidaceae</taxon>
        <taxon>Nocardiopsis</taxon>
    </lineage>
</organism>
<evidence type="ECO:0000256" key="5">
    <source>
        <dbReference type="ARBA" id="ARBA00030782"/>
    </source>
</evidence>
<dbReference type="Proteomes" id="UP000676079">
    <property type="component" value="Chromosome"/>
</dbReference>
<dbReference type="PROSITE" id="PS50007">
    <property type="entry name" value="PIPLC_X_DOMAIN"/>
    <property type="match status" value="1"/>
</dbReference>
<feature type="domain" description="Phosphatidylinositol-specific phospholipase C X" evidence="6">
    <location>
        <begin position="67"/>
        <end position="217"/>
    </location>
</feature>
<comment type="catalytic activity">
    <reaction evidence="1">
        <text>a 1,2-diacyl-sn-glycero-3-phospho-(1D-myo-inositol) = 1D-myo-inositol 1,2-cyclic phosphate + a 1,2-diacyl-sn-glycerol</text>
        <dbReference type="Rhea" id="RHEA:17093"/>
        <dbReference type="ChEBI" id="CHEBI:17815"/>
        <dbReference type="ChEBI" id="CHEBI:57880"/>
        <dbReference type="ChEBI" id="CHEBI:58484"/>
        <dbReference type="EC" id="4.6.1.13"/>
    </reaction>
</comment>
<sequence>MLPASAPSPSPALPAPAPAVPRPSPLSLVWSALVTLVVLPGLMAPAPAAAETVAAAEPAGWMGSLPDGTGLAELSIPGTHDSGAWRGTVWSRTQDLTIAEQLDAGVRFLDVRTRHYRDSFPIHHGAEYLHLNFTDVVVAIDAFLDRNPTETVLIRMKKEHTEEENTRSYQETLDHYIEEDPGTRGILGERLWRPPAQGGAYVPDLGEVRGRIVIVQDFAASRDYGIGWNGPATDIQDAYQVPTLFDIPAKWDKVRAHLEKAAAGSPGTLYVNHLSGSGAPFANPREVAWGFLGSRGVNTYAVAHLRQAPLERTGIVVMDFPDRELIDLVLARNTG</sequence>
<gene>
    <name evidence="7" type="ORF">KGD84_13140</name>
</gene>
<evidence type="ECO:0000256" key="4">
    <source>
        <dbReference type="ARBA" id="ARBA00030474"/>
    </source>
</evidence>
<reference evidence="7 8" key="1">
    <citation type="submission" date="2021-05" db="EMBL/GenBank/DDBJ databases">
        <title>Direct Submission.</title>
        <authorList>
            <person name="Li K."/>
            <person name="Gao J."/>
        </authorList>
    </citation>
    <scope>NUCLEOTIDE SEQUENCE [LARGE SCALE GENOMIC DNA]</scope>
    <source>
        <strain evidence="7 8">Mg02</strain>
    </source>
</reference>
<dbReference type="Pfam" id="PF00388">
    <property type="entry name" value="PI-PLC-X"/>
    <property type="match status" value="1"/>
</dbReference>
<evidence type="ECO:0000256" key="3">
    <source>
        <dbReference type="ARBA" id="ARBA00019758"/>
    </source>
</evidence>
<dbReference type="PANTHER" id="PTHR13593:SF113">
    <property type="entry name" value="SI:DKEY-266F7.9"/>
    <property type="match status" value="1"/>
</dbReference>
<dbReference type="InterPro" id="IPR017946">
    <property type="entry name" value="PLC-like_Pdiesterase_TIM-brl"/>
</dbReference>
<dbReference type="Gene3D" id="3.20.20.190">
    <property type="entry name" value="Phosphatidylinositol (PI) phosphodiesterase"/>
    <property type="match status" value="1"/>
</dbReference>
<evidence type="ECO:0000256" key="1">
    <source>
        <dbReference type="ARBA" id="ARBA00001316"/>
    </source>
</evidence>
<proteinExistence type="predicted"/>
<dbReference type="EMBL" id="CP074133">
    <property type="protein sequence ID" value="QUX25115.1"/>
    <property type="molecule type" value="Genomic_DNA"/>
</dbReference>
<evidence type="ECO:0000256" key="2">
    <source>
        <dbReference type="ARBA" id="ARBA00012581"/>
    </source>
</evidence>
<dbReference type="SUPFAM" id="SSF51695">
    <property type="entry name" value="PLC-like phosphodiesterases"/>
    <property type="match status" value="1"/>
</dbReference>
<name>A0ABX8BS95_9ACTN</name>
<dbReference type="InterPro" id="IPR000909">
    <property type="entry name" value="PLipase_C_PInositol-sp_X_dom"/>
</dbReference>
<dbReference type="EC" id="4.6.1.13" evidence="2"/>
<dbReference type="RefSeq" id="WP_220560616.1">
    <property type="nucleotide sequence ID" value="NZ_CP074133.1"/>
</dbReference>